<evidence type="ECO:0000313" key="1">
    <source>
        <dbReference type="EMBL" id="KAJ6958188.1"/>
    </source>
</evidence>
<dbReference type="GO" id="GO:0007059">
    <property type="term" value="P:chromosome segregation"/>
    <property type="evidence" value="ECO:0007669"/>
    <property type="project" value="TreeGrafter"/>
</dbReference>
<proteinExistence type="predicted"/>
<evidence type="ECO:0000313" key="2">
    <source>
        <dbReference type="Proteomes" id="UP001164929"/>
    </source>
</evidence>
<gene>
    <name evidence="1" type="ORF">NC653_039978</name>
</gene>
<sequence>MESIEGIVGSHQIETDTQFYIHHLIRKLGCEPYSGQRAIPSFSKNFHDDMIQLIEFLISGYLLTWLRVEGLDNAGSEVNTFLAFCNLRTLLVYFSLLDLRSRFRSMHQKP</sequence>
<dbReference type="PANTHER" id="PTHR35768">
    <property type="entry name" value="PROTEIN MULTIPOLAR SPINDLE 1"/>
    <property type="match status" value="1"/>
</dbReference>
<reference evidence="1 2" key="1">
    <citation type="journal article" date="2023" name="Mol. Ecol. Resour.">
        <title>Chromosome-level genome assembly of a triploid poplar Populus alba 'Berolinensis'.</title>
        <authorList>
            <person name="Chen S."/>
            <person name="Yu Y."/>
            <person name="Wang X."/>
            <person name="Wang S."/>
            <person name="Zhang T."/>
            <person name="Zhou Y."/>
            <person name="He R."/>
            <person name="Meng N."/>
            <person name="Wang Y."/>
            <person name="Liu W."/>
            <person name="Liu Z."/>
            <person name="Liu J."/>
            <person name="Guo Q."/>
            <person name="Huang H."/>
            <person name="Sederoff R.R."/>
            <person name="Wang G."/>
            <person name="Qu G."/>
            <person name="Chen S."/>
        </authorList>
    </citation>
    <scope>NUCLEOTIDE SEQUENCE [LARGE SCALE GENOMIC DNA]</scope>
    <source>
        <strain evidence="1">SC-2020</strain>
    </source>
</reference>
<dbReference type="GO" id="GO:0042138">
    <property type="term" value="P:meiotic DNA double-strand break formation"/>
    <property type="evidence" value="ECO:0007669"/>
    <property type="project" value="InterPro"/>
</dbReference>
<organism evidence="1 2">
    <name type="scientific">Populus alba x Populus x berolinensis</name>
    <dbReference type="NCBI Taxonomy" id="444605"/>
    <lineage>
        <taxon>Eukaryota</taxon>
        <taxon>Viridiplantae</taxon>
        <taxon>Streptophyta</taxon>
        <taxon>Embryophyta</taxon>
        <taxon>Tracheophyta</taxon>
        <taxon>Spermatophyta</taxon>
        <taxon>Magnoliopsida</taxon>
        <taxon>eudicotyledons</taxon>
        <taxon>Gunneridae</taxon>
        <taxon>Pentapetalae</taxon>
        <taxon>rosids</taxon>
        <taxon>fabids</taxon>
        <taxon>Malpighiales</taxon>
        <taxon>Salicaceae</taxon>
        <taxon>Saliceae</taxon>
        <taxon>Populus</taxon>
    </lineage>
</organism>
<keyword evidence="2" id="KW-1185">Reference proteome</keyword>
<name>A0AAD6LE26_9ROSI</name>
<accession>A0AAD6LE26</accession>
<dbReference type="Proteomes" id="UP001164929">
    <property type="component" value="Chromosome 18"/>
</dbReference>
<dbReference type="GO" id="GO:0007140">
    <property type="term" value="P:male meiotic nuclear division"/>
    <property type="evidence" value="ECO:0007669"/>
    <property type="project" value="TreeGrafter"/>
</dbReference>
<dbReference type="InterPro" id="IPR037500">
    <property type="entry name" value="Msp1"/>
</dbReference>
<dbReference type="PANTHER" id="PTHR35768:SF1">
    <property type="entry name" value="PROTEIN MULTIPOLAR SPINDLE 1"/>
    <property type="match status" value="1"/>
</dbReference>
<comment type="caution">
    <text evidence="1">The sequence shown here is derived from an EMBL/GenBank/DDBJ whole genome shotgun (WGS) entry which is preliminary data.</text>
</comment>
<dbReference type="AlphaFoldDB" id="A0AAD6LE26"/>
<dbReference type="EMBL" id="JAQIZT010000018">
    <property type="protein sequence ID" value="KAJ6958188.1"/>
    <property type="molecule type" value="Genomic_DNA"/>
</dbReference>
<protein>
    <submittedName>
        <fullName evidence="1">Uncharacterized protein</fullName>
    </submittedName>
</protein>
<dbReference type="GO" id="GO:0000212">
    <property type="term" value="P:meiotic spindle organization"/>
    <property type="evidence" value="ECO:0007669"/>
    <property type="project" value="InterPro"/>
</dbReference>